<dbReference type="InterPro" id="IPR006674">
    <property type="entry name" value="HD_domain"/>
</dbReference>
<name>I3XQW9_DESAM</name>
<dbReference type="Gene3D" id="1.10.3210.30">
    <property type="match status" value="1"/>
</dbReference>
<accession>I3XQW9</accession>
<dbReference type="KEGG" id="dfd:Desfe_0434"/>
<organism evidence="2 3">
    <name type="scientific">Desulfurococcus amylolyticus DSM 16532</name>
    <dbReference type="NCBI Taxonomy" id="768672"/>
    <lineage>
        <taxon>Archaea</taxon>
        <taxon>Thermoproteota</taxon>
        <taxon>Thermoprotei</taxon>
        <taxon>Desulfurococcales</taxon>
        <taxon>Desulfurococcaceae</taxon>
        <taxon>Desulfurococcus</taxon>
    </lineage>
</organism>
<evidence type="ECO:0000313" key="3">
    <source>
        <dbReference type="Proteomes" id="UP000006175"/>
    </source>
</evidence>
<keyword evidence="2" id="KW-0378">Hydrolase</keyword>
<feature type="domain" description="HD" evidence="1">
    <location>
        <begin position="57"/>
        <end position="126"/>
    </location>
</feature>
<dbReference type="Pfam" id="PF01966">
    <property type="entry name" value="HD"/>
    <property type="match status" value="1"/>
</dbReference>
<dbReference type="SUPFAM" id="SSF109604">
    <property type="entry name" value="HD-domain/PDEase-like"/>
    <property type="match status" value="1"/>
</dbReference>
<dbReference type="EMBL" id="CP003321">
    <property type="protein sequence ID" value="AFL66343.1"/>
    <property type="molecule type" value="Genomic_DNA"/>
</dbReference>
<proteinExistence type="predicted"/>
<evidence type="ECO:0000259" key="1">
    <source>
        <dbReference type="Pfam" id="PF01966"/>
    </source>
</evidence>
<evidence type="ECO:0000313" key="2">
    <source>
        <dbReference type="EMBL" id="AFL66343.1"/>
    </source>
</evidence>
<dbReference type="GO" id="GO:0016787">
    <property type="term" value="F:hydrolase activity"/>
    <property type="evidence" value="ECO:0007669"/>
    <property type="project" value="UniProtKB-KW"/>
</dbReference>
<protein>
    <submittedName>
        <fullName evidence="2">Putative HD superfamily hydrolase, possibly a nuclease</fullName>
    </submittedName>
</protein>
<gene>
    <name evidence="2" type="ORF">Desfe_0434</name>
</gene>
<dbReference type="HOGENOM" id="CLU_1076128_0_0_2"/>
<dbReference type="eggNOG" id="arCOG01442">
    <property type="taxonomic scope" value="Archaea"/>
</dbReference>
<keyword evidence="3" id="KW-1185">Reference proteome</keyword>
<dbReference type="AlphaFoldDB" id="I3XQW9"/>
<dbReference type="Proteomes" id="UP000006175">
    <property type="component" value="Chromosome"/>
</dbReference>
<dbReference type="InterPro" id="IPR038257">
    <property type="entry name" value="CRISPR-assoc_Cas3_HD_sf"/>
</dbReference>
<sequence>MSAATSECCAYYEDDKCVESYLDHVARAIRVWYEIRQYYESAVRRALGGWKVNCDPIVPALILHDIGKLVRDYWYKRALRHEIIGAYVTRKVLDGIGVRTRARDILSLAVLLHHESIIIAHYVAAHGEKYFTVASLRKALEDADLTPICDVNSLVEEIAKQLESCSCDPNITSNVKKELPNLLRNLNLNKNDIFNVLKDLIVNATVGEPSKLRELRARVAAVTHAIVVSDSVAAYYGRSVCSNVSSGTGYNGGTWIVQRALEGAELLDDNNLRNNLCSSLRKC</sequence>
<reference evidence="2 3" key="1">
    <citation type="journal article" date="2012" name="J. Bacteriol.">
        <title>Complete Genome Sequence of Desulfurococcus fermentans, a Hyperthermophilic Cellulolytic Crenarchaeon Isolated from a Freshwater Hot Spring in Kamchatka, Russia.</title>
        <authorList>
            <person name="Susanti D."/>
            <person name="Johnson E.F."/>
            <person name="Rodriguez J.R."/>
            <person name="Anderson I."/>
            <person name="Perevalova A.A."/>
            <person name="Kyrpides N."/>
            <person name="Lucas S."/>
            <person name="Han J."/>
            <person name="Lapidus A."/>
            <person name="Cheng J.F."/>
            <person name="Goodwin L."/>
            <person name="Pitluck S."/>
            <person name="Mavrommatis K."/>
            <person name="Peters L."/>
            <person name="Land M.L."/>
            <person name="Hauser L."/>
            <person name="Gopalan V."/>
            <person name="Chan P.P."/>
            <person name="Lowe T.M."/>
            <person name="Atomi H."/>
            <person name="Bonch-Osmolovskaya E.A."/>
            <person name="Woyke T."/>
            <person name="Mukhopadhyay B."/>
        </authorList>
    </citation>
    <scope>NUCLEOTIDE SEQUENCE [LARGE SCALE GENOMIC DNA]</scope>
    <source>
        <strain evidence="2 3">DSM 16532</strain>
    </source>
</reference>